<evidence type="ECO:0000313" key="3">
    <source>
        <dbReference type="EMBL" id="TBU59972.1"/>
    </source>
</evidence>
<feature type="compositionally biased region" description="Polar residues" evidence="1">
    <location>
        <begin position="112"/>
        <end position="121"/>
    </location>
</feature>
<reference evidence="3 4" key="1">
    <citation type="submission" date="2019-01" db="EMBL/GenBank/DDBJ databases">
        <title>Draft genome sequences of three monokaryotic isolates of the white-rot basidiomycete fungus Dichomitus squalens.</title>
        <authorList>
            <consortium name="DOE Joint Genome Institute"/>
            <person name="Lopez S.C."/>
            <person name="Andreopoulos B."/>
            <person name="Pangilinan J."/>
            <person name="Lipzen A."/>
            <person name="Riley R."/>
            <person name="Ahrendt S."/>
            <person name="Ng V."/>
            <person name="Barry K."/>
            <person name="Daum C."/>
            <person name="Grigoriev I.V."/>
            <person name="Hilden K.S."/>
            <person name="Makela M.R."/>
            <person name="de Vries R.P."/>
        </authorList>
    </citation>
    <scope>NUCLEOTIDE SEQUENCE [LARGE SCALE GENOMIC DNA]</scope>
    <source>
        <strain evidence="3 4">CBS 464.89</strain>
    </source>
</reference>
<keyword evidence="2" id="KW-1133">Transmembrane helix</keyword>
<evidence type="ECO:0000256" key="1">
    <source>
        <dbReference type="SAM" id="MobiDB-lite"/>
    </source>
</evidence>
<feature type="compositionally biased region" description="Low complexity" evidence="1">
    <location>
        <begin position="42"/>
        <end position="73"/>
    </location>
</feature>
<name>A0A4Q9PYV0_9APHY</name>
<keyword evidence="2" id="KW-0472">Membrane</keyword>
<feature type="transmembrane region" description="Helical" evidence="2">
    <location>
        <begin position="168"/>
        <end position="192"/>
    </location>
</feature>
<protein>
    <submittedName>
        <fullName evidence="3">Uncharacterized protein</fullName>
    </submittedName>
</protein>
<feature type="region of interest" description="Disordered" evidence="1">
    <location>
        <begin position="1"/>
        <end position="160"/>
    </location>
</feature>
<feature type="compositionally biased region" description="Polar residues" evidence="1">
    <location>
        <begin position="130"/>
        <end position="144"/>
    </location>
</feature>
<dbReference type="Proteomes" id="UP000292082">
    <property type="component" value="Unassembled WGS sequence"/>
</dbReference>
<feature type="compositionally biased region" description="Polar residues" evidence="1">
    <location>
        <begin position="523"/>
        <end position="533"/>
    </location>
</feature>
<feature type="compositionally biased region" description="Polar residues" evidence="1">
    <location>
        <begin position="13"/>
        <end position="39"/>
    </location>
</feature>
<accession>A0A4Q9PYV0</accession>
<feature type="compositionally biased region" description="Gly residues" evidence="1">
    <location>
        <begin position="94"/>
        <end position="104"/>
    </location>
</feature>
<feature type="compositionally biased region" description="Polar residues" evidence="1">
    <location>
        <begin position="75"/>
        <end position="84"/>
    </location>
</feature>
<organism evidence="3 4">
    <name type="scientific">Dichomitus squalens</name>
    <dbReference type="NCBI Taxonomy" id="114155"/>
    <lineage>
        <taxon>Eukaryota</taxon>
        <taxon>Fungi</taxon>
        <taxon>Dikarya</taxon>
        <taxon>Basidiomycota</taxon>
        <taxon>Agaricomycotina</taxon>
        <taxon>Agaricomycetes</taxon>
        <taxon>Polyporales</taxon>
        <taxon>Polyporaceae</taxon>
        <taxon>Dichomitus</taxon>
    </lineage>
</organism>
<dbReference type="EMBL" id="ML145108">
    <property type="protein sequence ID" value="TBU59972.1"/>
    <property type="molecule type" value="Genomic_DNA"/>
</dbReference>
<keyword evidence="4" id="KW-1185">Reference proteome</keyword>
<proteinExistence type="predicted"/>
<feature type="compositionally biased region" description="Low complexity" evidence="1">
    <location>
        <begin position="648"/>
        <end position="658"/>
    </location>
</feature>
<feature type="region of interest" description="Disordered" evidence="1">
    <location>
        <begin position="606"/>
        <end position="699"/>
    </location>
</feature>
<feature type="compositionally biased region" description="Basic residues" evidence="1">
    <location>
        <begin position="418"/>
        <end position="433"/>
    </location>
</feature>
<gene>
    <name evidence="3" type="ORF">BD310DRAFT_354949</name>
</gene>
<keyword evidence="2" id="KW-0812">Transmembrane</keyword>
<feature type="region of interest" description="Disordered" evidence="1">
    <location>
        <begin position="389"/>
        <end position="588"/>
    </location>
</feature>
<dbReference type="AlphaFoldDB" id="A0A4Q9PYV0"/>
<evidence type="ECO:0000313" key="4">
    <source>
        <dbReference type="Proteomes" id="UP000292082"/>
    </source>
</evidence>
<evidence type="ECO:0000256" key="2">
    <source>
        <dbReference type="SAM" id="Phobius"/>
    </source>
</evidence>
<sequence length="699" mass="73380">MSDPITNPPLDSGSPTDSTSTNPKVTDSNNTDPNATNPVPTDPTSTDSTSTDPTDPNAGTTTDPNSGTTTDPNAGNASDPNTGEPTADPNGGVDQNGGDLGNVGGTDPSAGSVGQTQTTGSAPFLPSAIPTASGQPSANPNAISGSDHRHNDANSAGFDSQSNNYRKAIIIASGVSGAVGVILVVIVILVVYRRRNRRRDGGGGGATFVNAVPKPPRPASDATWIGQRIAPAVSFNEDKLESGDRASKADSVDSDTTLADMAVSRAKYGTYSTPTHTPRPSVDKLKIADEPLVPKDPFEAPRMSIVSVSRRSLEQQAPQGLPIPRPRKAAPGLRVTSIGSFVNDVVVEQGNGQPSPDLPLITPIEPPAGWRAQLDDYAVDDFAFVPPPARRDSMASLSRQSSRASSRNSRNLDETVSPRKKAVFSVISKKRRSRADSIDPFRKSAASMVTRRKSARTSRAEGAMGFVRRKSGRSSRAESVATPTTPGGRGRSRASSIGRPTTPAGRSRTPSAGPPPTPRRRSQATVNQAQIFSTPIAPPPVLPGLPKTPRTPTTARQSRIVGTPVAFGPRTPRTSSVPPVPQTPRTAPLDREARTPMTAQLRTPSVAYESRADGVRPRIPRAALPRTPISLEDAHWEPVPLPEPPLPTRSTSASATTPRPLPATPVRPRTPKTPRSARAELSLSQVSRALSEVSGESLV</sequence>
<feature type="compositionally biased region" description="Low complexity" evidence="1">
    <location>
        <begin position="394"/>
        <end position="409"/>
    </location>
</feature>
<feature type="region of interest" description="Disordered" evidence="1">
    <location>
        <begin position="199"/>
        <end position="222"/>
    </location>
</feature>
<dbReference type="STRING" id="114155.A0A4Q9PYV0"/>